<evidence type="ECO:0000256" key="3">
    <source>
        <dbReference type="ARBA" id="ARBA00022840"/>
    </source>
</evidence>
<dbReference type="OrthoDB" id="21243at2759"/>
<dbReference type="Proteomes" id="UP000799766">
    <property type="component" value="Unassembled WGS sequence"/>
</dbReference>
<dbReference type="Pfam" id="PF00152">
    <property type="entry name" value="tRNA-synt_2"/>
    <property type="match status" value="1"/>
</dbReference>
<feature type="region of interest" description="Disordered" evidence="6">
    <location>
        <begin position="433"/>
        <end position="454"/>
    </location>
</feature>
<dbReference type="CDD" id="cd04322">
    <property type="entry name" value="LysRS_N"/>
    <property type="match status" value="1"/>
</dbReference>
<reference evidence="8" key="1">
    <citation type="journal article" date="2020" name="Stud. Mycol.">
        <title>101 Dothideomycetes genomes: a test case for predicting lifestyles and emergence of pathogens.</title>
        <authorList>
            <person name="Haridas S."/>
            <person name="Albert R."/>
            <person name="Binder M."/>
            <person name="Bloem J."/>
            <person name="Labutti K."/>
            <person name="Salamov A."/>
            <person name="Andreopoulos B."/>
            <person name="Baker S."/>
            <person name="Barry K."/>
            <person name="Bills G."/>
            <person name="Bluhm B."/>
            <person name="Cannon C."/>
            <person name="Castanera R."/>
            <person name="Culley D."/>
            <person name="Daum C."/>
            <person name="Ezra D."/>
            <person name="Gonzalez J."/>
            <person name="Henrissat B."/>
            <person name="Kuo A."/>
            <person name="Liang C."/>
            <person name="Lipzen A."/>
            <person name="Lutzoni F."/>
            <person name="Magnuson J."/>
            <person name="Mondo S."/>
            <person name="Nolan M."/>
            <person name="Ohm R."/>
            <person name="Pangilinan J."/>
            <person name="Park H.-J."/>
            <person name="Ramirez L."/>
            <person name="Alfaro M."/>
            <person name="Sun H."/>
            <person name="Tritt A."/>
            <person name="Yoshinaga Y."/>
            <person name="Zwiers L.-H."/>
            <person name="Turgeon B."/>
            <person name="Goodwin S."/>
            <person name="Spatafora J."/>
            <person name="Crous P."/>
            <person name="Grigoriev I."/>
        </authorList>
    </citation>
    <scope>NUCLEOTIDE SEQUENCE</scope>
    <source>
        <strain evidence="8">ATCC 16933</strain>
    </source>
</reference>
<feature type="domain" description="Aminoacyl-transfer RNA synthetases class-II family profile" evidence="7">
    <location>
        <begin position="126"/>
        <end position="484"/>
    </location>
</feature>
<dbReference type="Gene3D" id="2.40.50.140">
    <property type="entry name" value="Nucleic acid-binding proteins"/>
    <property type="match status" value="1"/>
</dbReference>
<dbReference type="InterPro" id="IPR004365">
    <property type="entry name" value="NA-bd_OB_tRNA"/>
</dbReference>
<organism evidence="8 9">
    <name type="scientific">Lineolata rhizophorae</name>
    <dbReference type="NCBI Taxonomy" id="578093"/>
    <lineage>
        <taxon>Eukaryota</taxon>
        <taxon>Fungi</taxon>
        <taxon>Dikarya</taxon>
        <taxon>Ascomycota</taxon>
        <taxon>Pezizomycotina</taxon>
        <taxon>Dothideomycetes</taxon>
        <taxon>Dothideomycetes incertae sedis</taxon>
        <taxon>Lineolatales</taxon>
        <taxon>Lineolataceae</taxon>
        <taxon>Lineolata</taxon>
    </lineage>
</organism>
<dbReference type="PRINTS" id="PR00982">
    <property type="entry name" value="TRNASYNTHLYS"/>
</dbReference>
<dbReference type="InterPro" id="IPR018149">
    <property type="entry name" value="Lys-tRNA-synth_II_C"/>
</dbReference>
<dbReference type="GO" id="GO:0005739">
    <property type="term" value="C:mitochondrion"/>
    <property type="evidence" value="ECO:0007669"/>
    <property type="project" value="TreeGrafter"/>
</dbReference>
<dbReference type="SUPFAM" id="SSF55681">
    <property type="entry name" value="Class II aaRS and biotin synthetases"/>
    <property type="match status" value="1"/>
</dbReference>
<keyword evidence="4" id="KW-0030">Aminoacyl-tRNA synthetase</keyword>
<evidence type="ECO:0000256" key="2">
    <source>
        <dbReference type="ARBA" id="ARBA00022741"/>
    </source>
</evidence>
<accession>A0A6A6NTJ5</accession>
<keyword evidence="9" id="KW-1185">Reference proteome</keyword>
<keyword evidence="1" id="KW-0436">Ligase</keyword>
<feature type="region of interest" description="Disordered" evidence="6">
    <location>
        <begin position="508"/>
        <end position="535"/>
    </location>
</feature>
<evidence type="ECO:0000313" key="9">
    <source>
        <dbReference type="Proteomes" id="UP000799766"/>
    </source>
</evidence>
<dbReference type="EMBL" id="MU001690">
    <property type="protein sequence ID" value="KAF2454764.1"/>
    <property type="molecule type" value="Genomic_DNA"/>
</dbReference>
<dbReference type="GO" id="GO:0004824">
    <property type="term" value="F:lysine-tRNA ligase activity"/>
    <property type="evidence" value="ECO:0007669"/>
    <property type="project" value="InterPro"/>
</dbReference>
<feature type="non-terminal residue" evidence="8">
    <location>
        <position position="1"/>
    </location>
</feature>
<dbReference type="InterPro" id="IPR004364">
    <property type="entry name" value="Aa-tRNA-synt_II"/>
</dbReference>
<evidence type="ECO:0000256" key="1">
    <source>
        <dbReference type="ARBA" id="ARBA00022598"/>
    </source>
</evidence>
<dbReference type="InterPro" id="IPR012340">
    <property type="entry name" value="NA-bd_OB-fold"/>
</dbReference>
<evidence type="ECO:0000256" key="5">
    <source>
        <dbReference type="ARBA" id="ARBA00030563"/>
    </source>
</evidence>
<dbReference type="GO" id="GO:0070154">
    <property type="term" value="P:mitochondrial lysyl-tRNA aminoacylation"/>
    <property type="evidence" value="ECO:0007669"/>
    <property type="project" value="TreeGrafter"/>
</dbReference>
<keyword evidence="3" id="KW-0067">ATP-binding</keyword>
<name>A0A6A6NTJ5_9PEZI</name>
<dbReference type="PROSITE" id="PS50862">
    <property type="entry name" value="AA_TRNA_LIGASE_II"/>
    <property type="match status" value="1"/>
</dbReference>
<gene>
    <name evidence="8" type="ORF">BDY21DRAFT_290773</name>
</gene>
<evidence type="ECO:0000256" key="6">
    <source>
        <dbReference type="SAM" id="MobiDB-lite"/>
    </source>
</evidence>
<dbReference type="InterPro" id="IPR006195">
    <property type="entry name" value="aa-tRNA-synth_II"/>
</dbReference>
<proteinExistence type="predicted"/>
<dbReference type="GO" id="GO:0000049">
    <property type="term" value="F:tRNA binding"/>
    <property type="evidence" value="ECO:0007669"/>
    <property type="project" value="TreeGrafter"/>
</dbReference>
<dbReference type="PANTHER" id="PTHR42918:SF5">
    <property type="entry name" value="LYSINE--TRNA LIGASE, MITOCHONDRIAL"/>
    <property type="match status" value="1"/>
</dbReference>
<feature type="compositionally biased region" description="Basic and acidic residues" evidence="6">
    <location>
        <begin position="521"/>
        <end position="535"/>
    </location>
</feature>
<feature type="compositionally biased region" description="Low complexity" evidence="6">
    <location>
        <begin position="360"/>
        <end position="376"/>
    </location>
</feature>
<dbReference type="Gene3D" id="3.30.930.10">
    <property type="entry name" value="Bira Bifunctional Protein, Domain 2"/>
    <property type="match status" value="2"/>
</dbReference>
<evidence type="ECO:0000256" key="4">
    <source>
        <dbReference type="ARBA" id="ARBA00023146"/>
    </source>
</evidence>
<dbReference type="InterPro" id="IPR044136">
    <property type="entry name" value="Lys-tRNA-ligase_II_N"/>
</dbReference>
<dbReference type="SUPFAM" id="SSF50249">
    <property type="entry name" value="Nucleic acid-binding proteins"/>
    <property type="match status" value="1"/>
</dbReference>
<feature type="region of interest" description="Disordered" evidence="6">
    <location>
        <begin position="354"/>
        <end position="377"/>
    </location>
</feature>
<dbReference type="PANTHER" id="PTHR42918">
    <property type="entry name" value="LYSYL-TRNA SYNTHETASE"/>
    <property type="match status" value="1"/>
</dbReference>
<keyword evidence="2" id="KW-0547">Nucleotide-binding</keyword>
<evidence type="ECO:0000259" key="7">
    <source>
        <dbReference type="PROSITE" id="PS50862"/>
    </source>
</evidence>
<evidence type="ECO:0000313" key="8">
    <source>
        <dbReference type="EMBL" id="KAF2454764.1"/>
    </source>
</evidence>
<dbReference type="InterPro" id="IPR045864">
    <property type="entry name" value="aa-tRNA-synth_II/BPL/LPL"/>
</dbReference>
<dbReference type="AlphaFoldDB" id="A0A6A6NTJ5"/>
<dbReference type="Pfam" id="PF01336">
    <property type="entry name" value="tRNA_anti-codon"/>
    <property type="match status" value="1"/>
</dbReference>
<dbReference type="GO" id="GO:0005524">
    <property type="term" value="F:ATP binding"/>
    <property type="evidence" value="ECO:0007669"/>
    <property type="project" value="UniProtKB-KW"/>
</dbReference>
<protein>
    <recommendedName>
        <fullName evidence="5">Lysyl-tRNA synthetase</fullName>
    </recommendedName>
</protein>
<sequence length="535" mass="58686">TTERIRSYRTAGSKLLFMDIEDEGVMVQGMVNERTLDSRCDQDEKSAVRKHFRNFMKMIRRGDWISVTGYPHRTSTGELTLLAMSPPNMLSPCLQTLPVGPITDRNILTRNRHVHMLTSPQPSDILRLRSRIERFMCTFFDDNGMTKVTTPLLTAAASGAVARPFETNSNAVEGVPLKLRIAPELWLKRLVLGGLGGVYEIGHVFRNEGIDQTHNPEFTMCEFYLPFATQTDLIALTEKLLADLSAHLQSLRPSTSSSAHPSHTTPLFASLPPPPLFVPPFKRIPFIPTLNALLPRPLPPLHDEPTAHPELLRLCEEVGATLPADTDERARLSVAKLLDALASHVLEPLTLHADSGGQGAAAPGPSDRDAAASAPLPASPTPAVWITDFPAVMSPLAKSYWDGALAQRVAPRAELYVRGRELVNAYEEENSPFAQRDKMRAQGRGRGKGDAESMDVDEDYCDALEWGLPPTGGWGCGLDRLVMVCAGRERVADVLSFGSLRNVVALREGRRGRGKGKGNGKGREKGEKGEGEREE</sequence>
<feature type="compositionally biased region" description="Basic residues" evidence="6">
    <location>
        <begin position="510"/>
        <end position="520"/>
    </location>
</feature>